<dbReference type="InterPro" id="IPR004046">
    <property type="entry name" value="GST_C"/>
</dbReference>
<dbReference type="PANTHER" id="PTHR11571">
    <property type="entry name" value="GLUTATHIONE S-TRANSFERASE"/>
    <property type="match status" value="1"/>
</dbReference>
<dbReference type="InterPro" id="IPR050213">
    <property type="entry name" value="GST_superfamily"/>
</dbReference>
<evidence type="ECO:0000259" key="2">
    <source>
        <dbReference type="PROSITE" id="PS50405"/>
    </source>
</evidence>
<dbReference type="RefSeq" id="XP_003727717.1">
    <property type="nucleotide sequence ID" value="XM_003727669.3"/>
</dbReference>
<dbReference type="SFLD" id="SFLDG01205">
    <property type="entry name" value="AMPS.1"/>
    <property type="match status" value="1"/>
</dbReference>
<dbReference type="InterPro" id="IPR004045">
    <property type="entry name" value="Glutathione_S-Trfase_N"/>
</dbReference>
<dbReference type="SUPFAM" id="SSF52833">
    <property type="entry name" value="Thioredoxin-like"/>
    <property type="match status" value="1"/>
</dbReference>
<evidence type="ECO:0008006" key="5">
    <source>
        <dbReference type="Google" id="ProtNLM"/>
    </source>
</evidence>
<dbReference type="SFLD" id="SFLDG00363">
    <property type="entry name" value="AMPS_(cytGST):_Alpha-__Mu-__Pi"/>
    <property type="match status" value="1"/>
</dbReference>
<dbReference type="InterPro" id="IPR040079">
    <property type="entry name" value="Glutathione_S-Trfase"/>
</dbReference>
<accession>A0A7M7GQC8</accession>
<dbReference type="OrthoDB" id="414243at2759"/>
<dbReference type="InterPro" id="IPR010987">
    <property type="entry name" value="Glutathione-S-Trfase_C-like"/>
</dbReference>
<dbReference type="CDD" id="cd03039">
    <property type="entry name" value="GST_N_Sigma_like"/>
    <property type="match status" value="1"/>
</dbReference>
<dbReference type="OMA" id="DMICETC"/>
<proteinExistence type="predicted"/>
<dbReference type="GO" id="GO:0004364">
    <property type="term" value="F:glutathione transferase activity"/>
    <property type="evidence" value="ECO:0000318"/>
    <property type="project" value="GO_Central"/>
</dbReference>
<dbReference type="GeneID" id="100888775"/>
<dbReference type="SFLD" id="SFLDS00019">
    <property type="entry name" value="Glutathione_Transferase_(cytos"/>
    <property type="match status" value="1"/>
</dbReference>
<reference evidence="4" key="1">
    <citation type="submission" date="2015-02" db="EMBL/GenBank/DDBJ databases">
        <title>Genome sequencing for Strongylocentrotus purpuratus.</title>
        <authorList>
            <person name="Murali S."/>
            <person name="Liu Y."/>
            <person name="Vee V."/>
            <person name="English A."/>
            <person name="Wang M."/>
            <person name="Skinner E."/>
            <person name="Han Y."/>
            <person name="Muzny D.M."/>
            <person name="Worley K.C."/>
            <person name="Gibbs R.A."/>
        </authorList>
    </citation>
    <scope>NUCLEOTIDE SEQUENCE</scope>
</reference>
<dbReference type="Proteomes" id="UP000007110">
    <property type="component" value="Unassembled WGS sequence"/>
</dbReference>
<evidence type="ECO:0000259" key="1">
    <source>
        <dbReference type="PROSITE" id="PS50404"/>
    </source>
</evidence>
<evidence type="ECO:0000313" key="3">
    <source>
        <dbReference type="EnsemblMetazoa" id="XP_003727717"/>
    </source>
</evidence>
<dbReference type="PROSITE" id="PS50404">
    <property type="entry name" value="GST_NTER"/>
    <property type="match status" value="1"/>
</dbReference>
<dbReference type="FunFam" id="1.20.1050.10:FF:000030">
    <property type="entry name" value="Glutathione S-transferase S1"/>
    <property type="match status" value="1"/>
</dbReference>
<dbReference type="InterPro" id="IPR036249">
    <property type="entry name" value="Thioredoxin-like_sf"/>
</dbReference>
<dbReference type="InterPro" id="IPR036282">
    <property type="entry name" value="Glutathione-S-Trfase_C_sf"/>
</dbReference>
<dbReference type="EnsemblMetazoa" id="XM_003727669">
    <property type="protein sequence ID" value="XP_003727717"/>
    <property type="gene ID" value="LOC100888775"/>
</dbReference>
<keyword evidence="4" id="KW-1185">Reference proteome</keyword>
<dbReference type="FunFam" id="3.40.30.10:FF:000258">
    <property type="entry name" value="Glutathione S-transferase"/>
    <property type="match status" value="1"/>
</dbReference>
<name>A0A7M7GQC8_STRPU</name>
<evidence type="ECO:0000313" key="4">
    <source>
        <dbReference type="Proteomes" id="UP000007110"/>
    </source>
</evidence>
<dbReference type="InParanoid" id="A0A7M7GQC8"/>
<dbReference type="AlphaFoldDB" id="A0A7M7GQC8"/>
<feature type="domain" description="GST N-terminal" evidence="1">
    <location>
        <begin position="3"/>
        <end position="83"/>
    </location>
</feature>
<dbReference type="FunFam" id="1.20.1050.130:FF:000015">
    <property type="entry name" value="Uncharacterized protein"/>
    <property type="match status" value="1"/>
</dbReference>
<dbReference type="SUPFAM" id="SSF47616">
    <property type="entry name" value="GST C-terminal domain-like"/>
    <property type="match status" value="1"/>
</dbReference>
<dbReference type="Gene3D" id="1.20.1050.130">
    <property type="match status" value="1"/>
</dbReference>
<dbReference type="PANTHER" id="PTHR11571:SF150">
    <property type="entry name" value="GLUTATHIONE S-TRANSFERASE"/>
    <property type="match status" value="1"/>
</dbReference>
<dbReference type="PROSITE" id="PS50405">
    <property type="entry name" value="GST_CTER"/>
    <property type="match status" value="1"/>
</dbReference>
<dbReference type="Pfam" id="PF02798">
    <property type="entry name" value="GST_N"/>
    <property type="match status" value="1"/>
</dbReference>
<organism evidence="3 4">
    <name type="scientific">Strongylocentrotus purpuratus</name>
    <name type="common">Purple sea urchin</name>
    <dbReference type="NCBI Taxonomy" id="7668"/>
    <lineage>
        <taxon>Eukaryota</taxon>
        <taxon>Metazoa</taxon>
        <taxon>Echinodermata</taxon>
        <taxon>Eleutherozoa</taxon>
        <taxon>Echinozoa</taxon>
        <taxon>Echinoidea</taxon>
        <taxon>Euechinoidea</taxon>
        <taxon>Echinacea</taxon>
        <taxon>Camarodonta</taxon>
        <taxon>Echinidea</taxon>
        <taxon>Strongylocentrotidae</taxon>
        <taxon>Strongylocentrotus</taxon>
    </lineage>
</organism>
<dbReference type="KEGG" id="spu:100888775"/>
<feature type="domain" description="GST C-terminal" evidence="2">
    <location>
        <begin position="85"/>
        <end position="208"/>
    </location>
</feature>
<reference evidence="3" key="2">
    <citation type="submission" date="2021-01" db="UniProtKB">
        <authorList>
            <consortium name="EnsemblMetazoa"/>
        </authorList>
    </citation>
    <scope>IDENTIFICATION</scope>
</reference>
<dbReference type="CDD" id="cd03192">
    <property type="entry name" value="GST_C_Sigma_like"/>
    <property type="match status" value="1"/>
</dbReference>
<protein>
    <recommendedName>
        <fullName evidence="5">Glutathione transferase</fullName>
    </recommendedName>
</protein>
<dbReference type="Pfam" id="PF14497">
    <property type="entry name" value="GST_C_3"/>
    <property type="match status" value="1"/>
</dbReference>
<sequence>MPKTYKLEYFNLRGRAELSRLLMAQADMKYEDVRLSFADWGTAKGNQEKYPLGFLPVLEEDGKVISQSMTIARHLAREFGMAGQNEEEMVMIDMICETCNELLSKMIEIALMQGEAKPNAVKEFTEVKSLLPMKNITTWLEMNGKGNGYFVGEKMSVADLFVFSIMEHLAGKYPNILTKHPLLQAFYERMIKEPKLAAWIVKRPNQDIDI</sequence>
<dbReference type="GO" id="GO:0006749">
    <property type="term" value="P:glutathione metabolic process"/>
    <property type="evidence" value="ECO:0000318"/>
    <property type="project" value="GO_Central"/>
</dbReference>
<dbReference type="FunCoup" id="A0A7M7GQC8">
    <property type="interactions" value="405"/>
</dbReference>